<dbReference type="Gene3D" id="3.40.1570.10">
    <property type="entry name" value="HemS/ChuS/ChuX like domains"/>
    <property type="match status" value="1"/>
</dbReference>
<sequence length="198" mass="21607">MSHTDVLADTAPKADAGTKNDAVHSELCRQLAELSEKEMSASTQELAARFGVSEYQLVAALPEEMAVMAHGSWAQSLLEELTGWGPLTTIVESEGSIFEFKGAFPAGKPGHGYFNLYSKEGTGLHGHLLLSQVSHIALLAKPFMGKASYSLQFFAANGRTMFKVYLGRDKQRQLLPEQVALFEQLRVRLIAQPQPAAE</sequence>
<reference evidence="2" key="1">
    <citation type="submission" date="2021-03" db="EMBL/GenBank/DDBJ databases">
        <title>Plesiomonas shigelloides zfcc0051, isolated from zebrafish feces.</title>
        <authorList>
            <person name="Vanderhoek Z."/>
            <person name="Gaulke C."/>
        </authorList>
    </citation>
    <scope>NUCLEOTIDE SEQUENCE</scope>
    <source>
        <strain evidence="2">Zfcc0051</strain>
    </source>
</reference>
<gene>
    <name evidence="2" type="primary">hutX</name>
    <name evidence="2" type="ORF">J2R62_08185</name>
</gene>
<dbReference type="InterPro" id="IPR010413">
    <property type="entry name" value="HutX-like"/>
</dbReference>
<dbReference type="SUPFAM" id="SSF144064">
    <property type="entry name" value="Heme iron utilization protein-like"/>
    <property type="match status" value="1"/>
</dbReference>
<dbReference type="NCBIfam" id="TIGR04108">
    <property type="entry name" value="HutX"/>
    <property type="match status" value="1"/>
</dbReference>
<proteinExistence type="predicted"/>
<name>A0A8I1W9G8_PLESH</name>
<organism evidence="2 3">
    <name type="scientific">Plesiomonas shigelloides</name>
    <name type="common">Aeromonas shigelloides</name>
    <dbReference type="NCBI Taxonomy" id="703"/>
    <lineage>
        <taxon>Bacteria</taxon>
        <taxon>Pseudomonadati</taxon>
        <taxon>Pseudomonadota</taxon>
        <taxon>Gammaproteobacteria</taxon>
        <taxon>Enterobacterales</taxon>
        <taxon>Enterobacteriaceae</taxon>
        <taxon>Plesiomonas</taxon>
    </lineage>
</organism>
<dbReference type="RefSeq" id="WP_207542004.1">
    <property type="nucleotide sequence ID" value="NZ_JAFNAA010000007.1"/>
</dbReference>
<dbReference type="EMBL" id="JAFNAA010000007">
    <property type="protein sequence ID" value="MBO1108199.1"/>
    <property type="molecule type" value="Genomic_DNA"/>
</dbReference>
<dbReference type="InterPro" id="IPR053733">
    <property type="entry name" value="Heme_Transport_Util_sf"/>
</dbReference>
<evidence type="ECO:0000256" key="1">
    <source>
        <dbReference type="SAM" id="MobiDB-lite"/>
    </source>
</evidence>
<protein>
    <submittedName>
        <fullName evidence="2">Heme utilization cystosolic carrier protein HutX</fullName>
    </submittedName>
</protein>
<dbReference type="Proteomes" id="UP000664658">
    <property type="component" value="Unassembled WGS sequence"/>
</dbReference>
<dbReference type="Pfam" id="PF06228">
    <property type="entry name" value="ChuX_HutX"/>
    <property type="match status" value="1"/>
</dbReference>
<evidence type="ECO:0000313" key="2">
    <source>
        <dbReference type="EMBL" id="MBO1108199.1"/>
    </source>
</evidence>
<evidence type="ECO:0000313" key="3">
    <source>
        <dbReference type="Proteomes" id="UP000664658"/>
    </source>
</evidence>
<comment type="caution">
    <text evidence="2">The sequence shown here is derived from an EMBL/GenBank/DDBJ whole genome shotgun (WGS) entry which is preliminary data.</text>
</comment>
<dbReference type="CDD" id="cd16829">
    <property type="entry name" value="ChuX_HutX-like"/>
    <property type="match status" value="1"/>
</dbReference>
<feature type="region of interest" description="Disordered" evidence="1">
    <location>
        <begin position="1"/>
        <end position="22"/>
    </location>
</feature>
<accession>A0A8I1W9G8</accession>
<dbReference type="PIRSF" id="PIRSF030840">
    <property type="entry name" value="DUF1008"/>
    <property type="match status" value="1"/>
</dbReference>
<dbReference type="AlphaFoldDB" id="A0A8I1W9G8"/>